<keyword evidence="3" id="KW-1185">Reference proteome</keyword>
<dbReference type="AlphaFoldDB" id="A0AAV9PEA6"/>
<dbReference type="Proteomes" id="UP001337655">
    <property type="component" value="Unassembled WGS sequence"/>
</dbReference>
<keyword evidence="1" id="KW-0472">Membrane</keyword>
<evidence type="ECO:0000313" key="3">
    <source>
        <dbReference type="Proteomes" id="UP001337655"/>
    </source>
</evidence>
<sequence>MVDKKWGAQSDVVVEAADDVSLAKMLPDYCQDELKARARVDSINQLNPWILRPKTVTEKQRGTLQYGPNGAVHIRTKLKLAWKIILLLATVALVCFYGVGIIATNTTFAPLYKKYFFWIAIGWSLISSALLMWLVIALGASTRDFVGVFLTGLGLWLVVIQIGQTHLLTQAQDGSNLVQ</sequence>
<feature type="transmembrane region" description="Helical" evidence="1">
    <location>
        <begin position="84"/>
        <end position="103"/>
    </location>
</feature>
<evidence type="ECO:0000256" key="1">
    <source>
        <dbReference type="SAM" id="Phobius"/>
    </source>
</evidence>
<organism evidence="2 3">
    <name type="scientific">Saxophila tyrrhenica</name>
    <dbReference type="NCBI Taxonomy" id="1690608"/>
    <lineage>
        <taxon>Eukaryota</taxon>
        <taxon>Fungi</taxon>
        <taxon>Dikarya</taxon>
        <taxon>Ascomycota</taxon>
        <taxon>Pezizomycotina</taxon>
        <taxon>Dothideomycetes</taxon>
        <taxon>Dothideomycetidae</taxon>
        <taxon>Mycosphaerellales</taxon>
        <taxon>Extremaceae</taxon>
        <taxon>Saxophila</taxon>
    </lineage>
</organism>
<feature type="transmembrane region" description="Helical" evidence="1">
    <location>
        <begin position="145"/>
        <end position="163"/>
    </location>
</feature>
<dbReference type="GeneID" id="89926457"/>
<evidence type="ECO:0000313" key="2">
    <source>
        <dbReference type="EMBL" id="KAK5170525.1"/>
    </source>
</evidence>
<name>A0AAV9PEA6_9PEZI</name>
<keyword evidence="1" id="KW-0812">Transmembrane</keyword>
<reference evidence="2 3" key="1">
    <citation type="submission" date="2023-08" db="EMBL/GenBank/DDBJ databases">
        <title>Black Yeasts Isolated from many extreme environments.</title>
        <authorList>
            <person name="Coleine C."/>
            <person name="Stajich J.E."/>
            <person name="Selbmann L."/>
        </authorList>
    </citation>
    <scope>NUCLEOTIDE SEQUENCE [LARGE SCALE GENOMIC DNA]</scope>
    <source>
        <strain evidence="2 3">CCFEE 5935</strain>
    </source>
</reference>
<proteinExistence type="predicted"/>
<dbReference type="EMBL" id="JAVRRT010000007">
    <property type="protein sequence ID" value="KAK5170525.1"/>
    <property type="molecule type" value="Genomic_DNA"/>
</dbReference>
<comment type="caution">
    <text evidence="2">The sequence shown here is derived from an EMBL/GenBank/DDBJ whole genome shotgun (WGS) entry which is preliminary data.</text>
</comment>
<dbReference type="RefSeq" id="XP_064659723.1">
    <property type="nucleotide sequence ID" value="XM_064802362.1"/>
</dbReference>
<accession>A0AAV9PEA6</accession>
<keyword evidence="1" id="KW-1133">Transmembrane helix</keyword>
<feature type="transmembrane region" description="Helical" evidence="1">
    <location>
        <begin position="115"/>
        <end position="138"/>
    </location>
</feature>
<gene>
    <name evidence="2" type="ORF">LTR77_005113</name>
</gene>
<protein>
    <submittedName>
        <fullName evidence="2">Uncharacterized protein</fullName>
    </submittedName>
</protein>